<sequence>MIIKWLKALVFCMVLQIVASLGAIAYLEVHNNDMAREYSLLAEQNARAFTSASVLDLYNRIQQEMQYDRIATTKEITRAIELNNARNLLIQGN</sequence>
<name>A0ABS9I4H1_9PSED</name>
<dbReference type="Proteomes" id="UP001162905">
    <property type="component" value="Unassembled WGS sequence"/>
</dbReference>
<proteinExistence type="predicted"/>
<keyword evidence="2" id="KW-1185">Reference proteome</keyword>
<reference evidence="1" key="1">
    <citation type="submission" date="2022-01" db="EMBL/GenBank/DDBJ databases">
        <title>Pseudomonas sp. nov. isolated from Antarctic regolith.</title>
        <authorList>
            <person name="Novakova D."/>
            <person name="Sedlar K."/>
        </authorList>
    </citation>
    <scope>NUCLEOTIDE SEQUENCE</scope>
    <source>
        <strain evidence="1">P2647</strain>
    </source>
</reference>
<protein>
    <recommendedName>
        <fullName evidence="3">Methyl-accepting chemotaxis protein</fullName>
    </recommendedName>
</protein>
<evidence type="ECO:0000313" key="1">
    <source>
        <dbReference type="EMBL" id="MCF7542249.1"/>
    </source>
</evidence>
<comment type="caution">
    <text evidence="1">The sequence shown here is derived from an EMBL/GenBank/DDBJ whole genome shotgun (WGS) entry which is preliminary data.</text>
</comment>
<dbReference type="EMBL" id="JAKJXH010000006">
    <property type="protein sequence ID" value="MCF7542249.1"/>
    <property type="molecule type" value="Genomic_DNA"/>
</dbReference>
<dbReference type="RefSeq" id="WP_237251432.1">
    <property type="nucleotide sequence ID" value="NZ_JAKJXE010000004.1"/>
</dbReference>
<accession>A0ABS9I4H1</accession>
<evidence type="ECO:0008006" key="3">
    <source>
        <dbReference type="Google" id="ProtNLM"/>
    </source>
</evidence>
<evidence type="ECO:0000313" key="2">
    <source>
        <dbReference type="Proteomes" id="UP001162905"/>
    </source>
</evidence>
<gene>
    <name evidence="1" type="ORF">L4G47_08435</name>
</gene>
<organism evidence="1 2">
    <name type="scientific">Pseudomonas petrae</name>
    <dbReference type="NCBI Taxonomy" id="2912190"/>
    <lineage>
        <taxon>Bacteria</taxon>
        <taxon>Pseudomonadati</taxon>
        <taxon>Pseudomonadota</taxon>
        <taxon>Gammaproteobacteria</taxon>
        <taxon>Pseudomonadales</taxon>
        <taxon>Pseudomonadaceae</taxon>
        <taxon>Pseudomonas</taxon>
    </lineage>
</organism>